<comment type="caution">
    <text evidence="2">The sequence shown here is derived from an EMBL/GenBank/DDBJ whole genome shotgun (WGS) entry which is preliminary data.</text>
</comment>
<dbReference type="PANTHER" id="PTHR43123">
    <property type="entry name" value="POLYSACCHARIDE DEACETYLASE-RELATED"/>
    <property type="match status" value="1"/>
</dbReference>
<accession>A0A554MV45</accession>
<dbReference type="OrthoDB" id="10436at2157"/>
<dbReference type="Pfam" id="PF01522">
    <property type="entry name" value="Polysacc_deac_1"/>
    <property type="match status" value="1"/>
</dbReference>
<sequence>MRDQSRYDYTPVTEREYDLPNDVNVAVWVAPNVEYFKIDVPSTAIYPDAAEFQPDVLNHGWRDYGARVGIWRLLDVLAEHDITPTVSLNAEVCDRQPAVVDGLVEAGAEFICHGQSNSQLHVGMEREEERAVIEAARDRIGDATGTDPRGWLAPALAESYNTPDILAELGFDYLCDWCNDDQPYEFDVADGELLSVPYSLELNDFEAFLEFGYTPAQFGQIIRDQFDVLYEEGAEPGNGKVLCLALHPFLTGQPFRRKYLDDALGYITDHDDVWLTTGGELADHYIEHYR</sequence>
<dbReference type="SUPFAM" id="SSF88713">
    <property type="entry name" value="Glycoside hydrolase/deacetylase"/>
    <property type="match status" value="1"/>
</dbReference>
<dbReference type="Proteomes" id="UP000319894">
    <property type="component" value="Unassembled WGS sequence"/>
</dbReference>
<evidence type="ECO:0000313" key="2">
    <source>
        <dbReference type="EMBL" id="TSD09003.1"/>
    </source>
</evidence>
<evidence type="ECO:0000313" key="3">
    <source>
        <dbReference type="Proteomes" id="UP000319894"/>
    </source>
</evidence>
<name>A0A554MV45_9EURY</name>
<keyword evidence="3" id="KW-1185">Reference proteome</keyword>
<protein>
    <submittedName>
        <fullName evidence="2">Polysaccharide deacetylase</fullName>
    </submittedName>
</protein>
<dbReference type="AlphaFoldDB" id="A0A554MV45"/>
<evidence type="ECO:0000259" key="1">
    <source>
        <dbReference type="PROSITE" id="PS51677"/>
    </source>
</evidence>
<dbReference type="EMBL" id="QMDX01000018">
    <property type="protein sequence ID" value="TSD09003.1"/>
    <property type="molecule type" value="Genomic_DNA"/>
</dbReference>
<dbReference type="InterPro" id="IPR002509">
    <property type="entry name" value="NODB_dom"/>
</dbReference>
<reference evidence="2 3" key="1">
    <citation type="submission" date="2018-06" db="EMBL/GenBank/DDBJ databases">
        <title>Natronomonas sp. F16-60 a new haloarchaeon isolated from a solar saltern of Isla Cristina, Huelva, Spain.</title>
        <authorList>
            <person name="Duran-Viseras A."/>
            <person name="Sanchez-Porro C."/>
            <person name="Ventosa A."/>
        </authorList>
    </citation>
    <scope>NUCLEOTIDE SEQUENCE [LARGE SCALE GENOMIC DNA]</scope>
    <source>
        <strain evidence="2 3">F16-60</strain>
    </source>
</reference>
<gene>
    <name evidence="2" type="ORF">DP107_17180</name>
</gene>
<dbReference type="PROSITE" id="PS51677">
    <property type="entry name" value="NODB"/>
    <property type="match status" value="1"/>
</dbReference>
<organism evidence="2 3">
    <name type="scientific">Haloglomus irregulare</name>
    <dbReference type="NCBI Taxonomy" id="2234134"/>
    <lineage>
        <taxon>Archaea</taxon>
        <taxon>Methanobacteriati</taxon>
        <taxon>Methanobacteriota</taxon>
        <taxon>Stenosarchaea group</taxon>
        <taxon>Halobacteria</taxon>
        <taxon>Halobacteriales</taxon>
        <taxon>Natronomonadaceae</taxon>
        <taxon>Haloglomus</taxon>
    </lineage>
</organism>
<feature type="domain" description="NodB homology" evidence="1">
    <location>
        <begin position="54"/>
        <end position="276"/>
    </location>
</feature>
<dbReference type="InterPro" id="IPR011330">
    <property type="entry name" value="Glyco_hydro/deAcase_b/a-brl"/>
</dbReference>
<dbReference type="GO" id="GO:0005975">
    <property type="term" value="P:carbohydrate metabolic process"/>
    <property type="evidence" value="ECO:0007669"/>
    <property type="project" value="InterPro"/>
</dbReference>
<dbReference type="CDD" id="cd10979">
    <property type="entry name" value="CE4_PuuE_like"/>
    <property type="match status" value="1"/>
</dbReference>
<dbReference type="RefSeq" id="WP_144263357.1">
    <property type="nucleotide sequence ID" value="NZ_QMDX01000018.1"/>
</dbReference>
<dbReference type="PANTHER" id="PTHR43123:SF4">
    <property type="entry name" value="POLYSACCHARIDE DEACETYLASE"/>
    <property type="match status" value="1"/>
</dbReference>
<dbReference type="InParanoid" id="A0A554MV45"/>
<dbReference type="Gene3D" id="3.20.20.370">
    <property type="entry name" value="Glycoside hydrolase/deacetylase"/>
    <property type="match status" value="1"/>
</dbReference>
<proteinExistence type="predicted"/>
<dbReference type="GO" id="GO:0016810">
    <property type="term" value="F:hydrolase activity, acting on carbon-nitrogen (but not peptide) bonds"/>
    <property type="evidence" value="ECO:0007669"/>
    <property type="project" value="InterPro"/>
</dbReference>